<dbReference type="GO" id="GO:0003677">
    <property type="term" value="F:DNA binding"/>
    <property type="evidence" value="ECO:0007669"/>
    <property type="project" value="InterPro"/>
</dbReference>
<accession>A0A133UR66</accession>
<dbReference type="InterPro" id="IPR003115">
    <property type="entry name" value="ParB_N"/>
</dbReference>
<evidence type="ECO:0000256" key="1">
    <source>
        <dbReference type="ARBA" id="ARBA00022829"/>
    </source>
</evidence>
<keyword evidence="1" id="KW-0159">Chromosome partition</keyword>
<dbReference type="PANTHER" id="PTHR33375:SF1">
    <property type="entry name" value="CHROMOSOME-PARTITIONING PROTEIN PARB-RELATED"/>
    <property type="match status" value="1"/>
</dbReference>
<gene>
    <name evidence="3" type="ORF">AKJ37_04735</name>
</gene>
<dbReference type="GO" id="GO:0007059">
    <property type="term" value="P:chromosome segregation"/>
    <property type="evidence" value="ECO:0007669"/>
    <property type="project" value="UniProtKB-KW"/>
</dbReference>
<dbReference type="Proteomes" id="UP000070463">
    <property type="component" value="Unassembled WGS sequence"/>
</dbReference>
<dbReference type="Gene3D" id="1.10.10.2830">
    <property type="match status" value="1"/>
</dbReference>
<dbReference type="SMART" id="SM00470">
    <property type="entry name" value="ParB"/>
    <property type="match status" value="1"/>
</dbReference>
<dbReference type="InterPro" id="IPR041468">
    <property type="entry name" value="HTH_ParB/Spo0J"/>
</dbReference>
<protein>
    <recommendedName>
        <fullName evidence="2">ParB-like N-terminal domain-containing protein</fullName>
    </recommendedName>
</protein>
<feature type="domain" description="ParB-like N-terminal" evidence="2">
    <location>
        <begin position="40"/>
        <end position="130"/>
    </location>
</feature>
<reference evidence="3 4" key="1">
    <citation type="journal article" date="2016" name="Sci. Rep.">
        <title>Metabolic traits of an uncultured archaeal lineage -MSBL1- from brine pools of the Red Sea.</title>
        <authorList>
            <person name="Mwirichia R."/>
            <person name="Alam I."/>
            <person name="Rashid M."/>
            <person name="Vinu M."/>
            <person name="Ba-Alawi W."/>
            <person name="Anthony Kamau A."/>
            <person name="Kamanda Ngugi D."/>
            <person name="Goker M."/>
            <person name="Klenk H.P."/>
            <person name="Bajic V."/>
            <person name="Stingl U."/>
        </authorList>
    </citation>
    <scope>NUCLEOTIDE SEQUENCE [LARGE SCALE GENOMIC DNA]</scope>
    <source>
        <strain evidence="3">SCGC-AAA259I09</strain>
    </source>
</reference>
<dbReference type="InterPro" id="IPR050336">
    <property type="entry name" value="Chromosome_partition/occlusion"/>
</dbReference>
<dbReference type="Pfam" id="PF17762">
    <property type="entry name" value="HTH_ParB"/>
    <property type="match status" value="1"/>
</dbReference>
<dbReference type="Gene3D" id="3.90.1530.30">
    <property type="match status" value="1"/>
</dbReference>
<dbReference type="GO" id="GO:0005694">
    <property type="term" value="C:chromosome"/>
    <property type="evidence" value="ECO:0007669"/>
    <property type="project" value="TreeGrafter"/>
</dbReference>
<dbReference type="SUPFAM" id="SSF109709">
    <property type="entry name" value="KorB DNA-binding domain-like"/>
    <property type="match status" value="1"/>
</dbReference>
<evidence type="ECO:0000313" key="3">
    <source>
        <dbReference type="EMBL" id="KXA96639.1"/>
    </source>
</evidence>
<dbReference type="InterPro" id="IPR036086">
    <property type="entry name" value="ParB/Sulfiredoxin_sf"/>
</dbReference>
<evidence type="ECO:0000313" key="4">
    <source>
        <dbReference type="Proteomes" id="UP000070463"/>
    </source>
</evidence>
<sequence length="285" mass="33372">MDGVEDLFSRISEEEAENLVDHFSRAWRSEELVPQPEGYILIPVDRIATPEDPVREDLGDLKSLKRSLERRGLLQPIVVRPLDDEWRSFEPIIGLRRYRACEELEREEIPAYVREVEDEEIPEIALEENRFRKQLTPVELLEVMGELRERGYTYGEIGKMADKDRRTVSAYLKIPELSEEIREAFFEGEITLRHVKTLLRLEGETRERLFERIMEEGLSATDAESVAKKITGKVETPSFFNRNIFEKMLGKGVDYRKTNYGTTLTIKTENERELEETLKQLFKSN</sequence>
<evidence type="ECO:0000259" key="2">
    <source>
        <dbReference type="SMART" id="SM00470"/>
    </source>
</evidence>
<dbReference type="SUPFAM" id="SSF110849">
    <property type="entry name" value="ParB/Sulfiredoxin"/>
    <property type="match status" value="1"/>
</dbReference>
<dbReference type="PANTHER" id="PTHR33375">
    <property type="entry name" value="CHROMOSOME-PARTITIONING PROTEIN PARB-RELATED"/>
    <property type="match status" value="1"/>
</dbReference>
<proteinExistence type="predicted"/>
<keyword evidence="4" id="KW-1185">Reference proteome</keyword>
<organism evidence="3 4">
    <name type="scientific">candidate division MSBL1 archaeon SCGC-AAA259I09</name>
    <dbReference type="NCBI Taxonomy" id="1698267"/>
    <lineage>
        <taxon>Archaea</taxon>
        <taxon>Methanobacteriati</taxon>
        <taxon>Methanobacteriota</taxon>
        <taxon>candidate division MSBL1</taxon>
    </lineage>
</organism>
<dbReference type="GO" id="GO:0045881">
    <property type="term" value="P:positive regulation of sporulation resulting in formation of a cellular spore"/>
    <property type="evidence" value="ECO:0007669"/>
    <property type="project" value="TreeGrafter"/>
</dbReference>
<comment type="caution">
    <text evidence="3">The sequence shown here is derived from an EMBL/GenBank/DDBJ whole genome shotgun (WGS) entry which is preliminary data.</text>
</comment>
<dbReference type="AlphaFoldDB" id="A0A133UR66"/>
<dbReference type="Pfam" id="PF02195">
    <property type="entry name" value="ParB_N"/>
    <property type="match status" value="1"/>
</dbReference>
<dbReference type="EMBL" id="LHXR01000069">
    <property type="protein sequence ID" value="KXA96639.1"/>
    <property type="molecule type" value="Genomic_DNA"/>
</dbReference>
<name>A0A133UR66_9EURY</name>
<dbReference type="NCBIfam" id="TIGR00180">
    <property type="entry name" value="parB_part"/>
    <property type="match status" value="1"/>
</dbReference>
<dbReference type="InterPro" id="IPR004437">
    <property type="entry name" value="ParB/RepB/Spo0J"/>
</dbReference>